<evidence type="ECO:0000256" key="1">
    <source>
        <dbReference type="SAM" id="SignalP"/>
    </source>
</evidence>
<reference evidence="3" key="1">
    <citation type="journal article" date="2019" name="Int. J. Syst. Evol. Microbiol.">
        <title>The Global Catalogue of Microorganisms (GCM) 10K type strain sequencing project: providing services to taxonomists for standard genome sequencing and annotation.</title>
        <authorList>
            <consortium name="The Broad Institute Genomics Platform"/>
            <consortium name="The Broad Institute Genome Sequencing Center for Infectious Disease"/>
            <person name="Wu L."/>
            <person name="Ma J."/>
        </authorList>
    </citation>
    <scope>NUCLEOTIDE SEQUENCE [LARGE SCALE GENOMIC DNA]</scope>
    <source>
        <strain evidence="3">JCM 16703</strain>
    </source>
</reference>
<protein>
    <submittedName>
        <fullName evidence="2">Uncharacterized protein</fullName>
    </submittedName>
</protein>
<proteinExistence type="predicted"/>
<sequence>MERNMGTRTWMRVVLTGAVVSLTAAALGGTSPAEGADGPTVAQYACQGATGYAASVPVAVDYLAYEPNRSAIATVRVGLTTPMGPVPADAGTIEAWISNAFTGFTVDTYDPVAGGYIPNGSAAPSGSARTAIAIPKVVTSNGSLKAARFTPGADSVYCGVYARILNAANGSGPVDQIAGPTQP</sequence>
<comment type="caution">
    <text evidence="2">The sequence shown here is derived from an EMBL/GenBank/DDBJ whole genome shotgun (WGS) entry which is preliminary data.</text>
</comment>
<feature type="chain" id="PRO_5046182519" evidence="1">
    <location>
        <begin position="36"/>
        <end position="183"/>
    </location>
</feature>
<keyword evidence="1" id="KW-0732">Signal</keyword>
<feature type="signal peptide" evidence="1">
    <location>
        <begin position="1"/>
        <end position="35"/>
    </location>
</feature>
<name>A0ABP7XAK8_9ACTN</name>
<dbReference type="EMBL" id="BAAAZH010000002">
    <property type="protein sequence ID" value="GAA4109179.1"/>
    <property type="molecule type" value="Genomic_DNA"/>
</dbReference>
<evidence type="ECO:0000313" key="2">
    <source>
        <dbReference type="EMBL" id="GAA4109179.1"/>
    </source>
</evidence>
<dbReference type="Proteomes" id="UP001501495">
    <property type="component" value="Unassembled WGS sequence"/>
</dbReference>
<evidence type="ECO:0000313" key="3">
    <source>
        <dbReference type="Proteomes" id="UP001501495"/>
    </source>
</evidence>
<accession>A0ABP7XAK8</accession>
<gene>
    <name evidence="2" type="ORF">GCM10022215_03330</name>
</gene>
<keyword evidence="3" id="KW-1185">Reference proteome</keyword>
<organism evidence="2 3">
    <name type="scientific">Nocardioides fonticola</name>
    <dbReference type="NCBI Taxonomy" id="450363"/>
    <lineage>
        <taxon>Bacteria</taxon>
        <taxon>Bacillati</taxon>
        <taxon>Actinomycetota</taxon>
        <taxon>Actinomycetes</taxon>
        <taxon>Propionibacteriales</taxon>
        <taxon>Nocardioidaceae</taxon>
        <taxon>Nocardioides</taxon>
    </lineage>
</organism>